<dbReference type="GO" id="GO:0006508">
    <property type="term" value="P:proteolysis"/>
    <property type="evidence" value="ECO:0007669"/>
    <property type="project" value="UniProtKB-KW"/>
</dbReference>
<feature type="domain" description="Glycosyl transferase family 51" evidence="21">
    <location>
        <begin position="178"/>
        <end position="357"/>
    </location>
</feature>
<keyword evidence="4" id="KW-0121">Carboxypeptidase</keyword>
<reference evidence="23 24" key="1">
    <citation type="journal article" date="2019" name="Nat. Microbiol.">
        <title>Mediterranean grassland soil C-N compound turnover is dependent on rainfall and depth, and is mediated by genomically divergent microorganisms.</title>
        <authorList>
            <person name="Diamond S."/>
            <person name="Andeer P.F."/>
            <person name="Li Z."/>
            <person name="Crits-Christoph A."/>
            <person name="Burstein D."/>
            <person name="Anantharaman K."/>
            <person name="Lane K.R."/>
            <person name="Thomas B.C."/>
            <person name="Pan C."/>
            <person name="Northen T.R."/>
            <person name="Banfield J.F."/>
        </authorList>
    </citation>
    <scope>NUCLEOTIDE SEQUENCE [LARGE SCALE GENOMIC DNA]</scope>
    <source>
        <strain evidence="23">WS_9</strain>
    </source>
</reference>
<dbReference type="PANTHER" id="PTHR32282">
    <property type="entry name" value="BINDING PROTEIN TRANSPEPTIDASE, PUTATIVE-RELATED"/>
    <property type="match status" value="1"/>
</dbReference>
<dbReference type="GO" id="GO:0008955">
    <property type="term" value="F:peptidoglycan glycosyltransferase activity"/>
    <property type="evidence" value="ECO:0007669"/>
    <property type="project" value="UniProtKB-EC"/>
</dbReference>
<evidence type="ECO:0000256" key="15">
    <source>
        <dbReference type="ARBA" id="ARBA00023316"/>
    </source>
</evidence>
<dbReference type="Gene3D" id="3.30.2060.10">
    <property type="entry name" value="Penicillin-binding protein 1b domain"/>
    <property type="match status" value="1"/>
</dbReference>
<dbReference type="GO" id="GO:0009002">
    <property type="term" value="F:serine-type D-Ala-D-Ala carboxypeptidase activity"/>
    <property type="evidence" value="ECO:0007669"/>
    <property type="project" value="UniProtKB-EC"/>
</dbReference>
<dbReference type="Gene3D" id="3.40.710.10">
    <property type="entry name" value="DD-peptidase/beta-lactamase superfamily"/>
    <property type="match status" value="1"/>
</dbReference>
<keyword evidence="7" id="KW-0808">Transferase</keyword>
<evidence type="ECO:0000259" key="20">
    <source>
        <dbReference type="Pfam" id="PF00905"/>
    </source>
</evidence>
<evidence type="ECO:0000256" key="17">
    <source>
        <dbReference type="ARBA" id="ARBA00049902"/>
    </source>
</evidence>
<proteinExistence type="inferred from homology"/>
<comment type="caution">
    <text evidence="23">The sequence shown here is derived from an EMBL/GenBank/DDBJ whole genome shotgun (WGS) entry which is preliminary data.</text>
</comment>
<comment type="similarity">
    <text evidence="2">In the C-terminal section; belongs to the transpeptidase family.</text>
</comment>
<feature type="transmembrane region" description="Helical" evidence="19">
    <location>
        <begin position="41"/>
        <end position="60"/>
    </location>
</feature>
<feature type="region of interest" description="Disordered" evidence="18">
    <location>
        <begin position="1"/>
        <end position="26"/>
    </location>
</feature>
<evidence type="ECO:0000256" key="6">
    <source>
        <dbReference type="ARBA" id="ARBA00022676"/>
    </source>
</evidence>
<comment type="catalytic activity">
    <reaction evidence="16">
        <text>Preferential cleavage: (Ac)2-L-Lys-D-Ala-|-D-Ala. Also transpeptidation of peptidyl-alanyl moieties that are N-acyl substituents of D-alanine.</text>
        <dbReference type="EC" id="3.4.16.4"/>
    </reaction>
</comment>
<dbReference type="InterPro" id="IPR028166">
    <property type="entry name" value="UB2H"/>
</dbReference>
<dbReference type="GO" id="GO:0071555">
    <property type="term" value="P:cell wall organization"/>
    <property type="evidence" value="ECO:0007669"/>
    <property type="project" value="UniProtKB-KW"/>
</dbReference>
<evidence type="ECO:0000313" key="24">
    <source>
        <dbReference type="Proteomes" id="UP000317691"/>
    </source>
</evidence>
<evidence type="ECO:0000256" key="14">
    <source>
        <dbReference type="ARBA" id="ARBA00023268"/>
    </source>
</evidence>
<dbReference type="InterPro" id="IPR050396">
    <property type="entry name" value="Glycosyltr_51/Transpeptidase"/>
</dbReference>
<dbReference type="InterPro" id="IPR036950">
    <property type="entry name" value="PBP_transglycosylase"/>
</dbReference>
<dbReference type="FunFam" id="1.10.3810.10:FF:000001">
    <property type="entry name" value="Penicillin-binding protein 1A"/>
    <property type="match status" value="1"/>
</dbReference>
<comment type="subcellular location">
    <subcellularLocation>
        <location evidence="1">Membrane</location>
    </subcellularLocation>
</comment>
<dbReference type="SUPFAM" id="SSF56601">
    <property type="entry name" value="beta-lactamase/transpeptidase-like"/>
    <property type="match status" value="1"/>
</dbReference>
<dbReference type="Pfam" id="PF00905">
    <property type="entry name" value="Transpeptidase"/>
    <property type="match status" value="1"/>
</dbReference>
<sequence length="852" mass="94340">MRHGSPYAPPVVTEKPQSKPAPRKPGPWWTRRPDWLPPGRVRWLAFILLLVLAFLGYDWFRLSSLSSYRYAGQGWKFPTQVYADWRDYRVGDHVDATVIQRALDRAQYRRVWKIPADPGQYRIRGTAFEIHLRPFTYPDHVERGSEVVMDIQDNQVASLGEGFAEPGPRGLLRIDPEILGEFSDQERERRSYIPLAAMPRHLVLAVVASEDRRFFRHWGLDLLGMGRATVRNLRAGGVVEGGSTISQQLVKNLFLSRERNVWRKFHEALLAVMVELRYSKEQILEFYLNQIYLGQRGSWSVCGVEEGSLYYFNKHVQEITPAEAALLVGIIPAPNKLSPYRDPEAALARRDQVLVDMVECGFISKQDAARYRQTSLRFAANAPPTTRAPYFVDYVRELLAKDISESDLSARGFSIFTTLDGRMQEEAERIARAGARDADARSPIGGAERSPAQASLVAIEPSTGYIRAMVGGRNYAESPYNRAVDSRRQPGSAFKPFVYAAALDSYFSGKRPPITAATLLRDQPDTFQTDLGPWSPKNFENSYAGQVTVARALARSLNVATVRLSQMVGLPKVIEMARSLGIESRLRQVASLALGTSELSVLELTTAYATLANGGVRVPPIAVKAVLDRGGNVRWSPRREGRRVIRPETAYLTTILLEGPVIYGTASAIRSAYGFMRPAAGKTGTTDDENDAWFIGYSPDLATGVWVGCDRNRRIGLTGTAAAVPIWARFMQVALQDRPFRDFEAPEDVVDAWIDGDTGYRAGPDCLHVMRAAFIRKTEPRQLCPVLHMPFWSDSLAADSTGNGEPTVPPDQAPEQEPPPSPPQPTSEPPSGDAAGAGGAGVEPDNTGQPGN</sequence>
<evidence type="ECO:0000256" key="10">
    <source>
        <dbReference type="ARBA" id="ARBA00022960"/>
    </source>
</evidence>
<gene>
    <name evidence="23" type="ORF">E6K79_02335</name>
</gene>
<comment type="similarity">
    <text evidence="3">In the N-terminal section; belongs to the glycosyltransferase 51 family.</text>
</comment>
<dbReference type="InterPro" id="IPR001460">
    <property type="entry name" value="PCN-bd_Tpept"/>
</dbReference>
<keyword evidence="14" id="KW-0511">Multifunctional enzyme</keyword>
<feature type="domain" description="Bifunctional transglycosylase second" evidence="22">
    <location>
        <begin position="90"/>
        <end position="159"/>
    </location>
</feature>
<dbReference type="InterPro" id="IPR012338">
    <property type="entry name" value="Beta-lactam/transpept-like"/>
</dbReference>
<dbReference type="PANTHER" id="PTHR32282:SF27">
    <property type="entry name" value="PENICILLIN-BINDING PROTEIN 1A"/>
    <property type="match status" value="1"/>
</dbReference>
<keyword evidence="12 19" id="KW-1133">Transmembrane helix</keyword>
<evidence type="ECO:0000256" key="19">
    <source>
        <dbReference type="SAM" id="Phobius"/>
    </source>
</evidence>
<keyword evidence="10" id="KW-0133">Cell shape</keyword>
<evidence type="ECO:0000259" key="22">
    <source>
        <dbReference type="Pfam" id="PF14814"/>
    </source>
</evidence>
<dbReference type="AlphaFoldDB" id="A0A538TSZ8"/>
<name>A0A538TSZ8_UNCEI</name>
<dbReference type="NCBIfam" id="TIGR02074">
    <property type="entry name" value="PBP_1a_fam"/>
    <property type="match status" value="1"/>
</dbReference>
<organism evidence="23 24">
    <name type="scientific">Eiseniibacteriota bacterium</name>
    <dbReference type="NCBI Taxonomy" id="2212470"/>
    <lineage>
        <taxon>Bacteria</taxon>
        <taxon>Candidatus Eiseniibacteriota</taxon>
    </lineage>
</organism>
<evidence type="ECO:0000256" key="1">
    <source>
        <dbReference type="ARBA" id="ARBA00004370"/>
    </source>
</evidence>
<keyword evidence="11" id="KW-0573">Peptidoglycan synthesis</keyword>
<accession>A0A538TSZ8</accession>
<keyword evidence="15" id="KW-0961">Cell wall biogenesis/degradation</keyword>
<dbReference type="GO" id="GO:0008658">
    <property type="term" value="F:penicillin binding"/>
    <property type="evidence" value="ECO:0007669"/>
    <property type="project" value="InterPro"/>
</dbReference>
<dbReference type="Proteomes" id="UP000317691">
    <property type="component" value="Unassembled WGS sequence"/>
</dbReference>
<comment type="catalytic activity">
    <reaction evidence="17">
        <text>[GlcNAc-(1-&gt;4)-Mur2Ac(oyl-L-Ala-gamma-D-Glu-L-Lys-D-Ala-D-Ala)](n)-di-trans,octa-cis-undecaprenyl diphosphate + beta-D-GlcNAc-(1-&gt;4)-Mur2Ac(oyl-L-Ala-gamma-D-Glu-L-Lys-D-Ala-D-Ala)-di-trans,octa-cis-undecaprenyl diphosphate = [GlcNAc-(1-&gt;4)-Mur2Ac(oyl-L-Ala-gamma-D-Glu-L-Lys-D-Ala-D-Ala)](n+1)-di-trans,octa-cis-undecaprenyl diphosphate + di-trans,octa-cis-undecaprenyl diphosphate + H(+)</text>
        <dbReference type="Rhea" id="RHEA:23708"/>
        <dbReference type="Rhea" id="RHEA-COMP:9602"/>
        <dbReference type="Rhea" id="RHEA-COMP:9603"/>
        <dbReference type="ChEBI" id="CHEBI:15378"/>
        <dbReference type="ChEBI" id="CHEBI:58405"/>
        <dbReference type="ChEBI" id="CHEBI:60033"/>
        <dbReference type="ChEBI" id="CHEBI:78435"/>
        <dbReference type="EC" id="2.4.99.28"/>
    </reaction>
</comment>
<evidence type="ECO:0000256" key="16">
    <source>
        <dbReference type="ARBA" id="ARBA00034000"/>
    </source>
</evidence>
<dbReference type="GO" id="GO:0016020">
    <property type="term" value="C:membrane"/>
    <property type="evidence" value="ECO:0007669"/>
    <property type="project" value="UniProtKB-SubCell"/>
</dbReference>
<evidence type="ECO:0000256" key="4">
    <source>
        <dbReference type="ARBA" id="ARBA00022645"/>
    </source>
</evidence>
<dbReference type="InterPro" id="IPR023346">
    <property type="entry name" value="Lysozyme-like_dom_sf"/>
</dbReference>
<dbReference type="Gene3D" id="1.10.3810.10">
    <property type="entry name" value="Biosynthetic peptidoglycan transglycosylase-like"/>
    <property type="match status" value="1"/>
</dbReference>
<evidence type="ECO:0000256" key="9">
    <source>
        <dbReference type="ARBA" id="ARBA00022801"/>
    </source>
</evidence>
<feature type="domain" description="Penicillin-binding protein transpeptidase" evidence="20">
    <location>
        <begin position="455"/>
        <end position="702"/>
    </location>
</feature>
<feature type="compositionally biased region" description="Pro residues" evidence="18">
    <location>
        <begin position="807"/>
        <end position="828"/>
    </location>
</feature>
<evidence type="ECO:0000313" key="23">
    <source>
        <dbReference type="EMBL" id="TMQ66763.1"/>
    </source>
</evidence>
<dbReference type="SUPFAM" id="SSF53955">
    <property type="entry name" value="Lysozyme-like"/>
    <property type="match status" value="1"/>
</dbReference>
<evidence type="ECO:0000256" key="7">
    <source>
        <dbReference type="ARBA" id="ARBA00022679"/>
    </source>
</evidence>
<dbReference type="InterPro" id="IPR001264">
    <property type="entry name" value="Glyco_trans_51"/>
</dbReference>
<evidence type="ECO:0000256" key="11">
    <source>
        <dbReference type="ARBA" id="ARBA00022984"/>
    </source>
</evidence>
<dbReference type="GO" id="GO:0009252">
    <property type="term" value="P:peptidoglycan biosynthetic process"/>
    <property type="evidence" value="ECO:0007669"/>
    <property type="project" value="UniProtKB-KW"/>
</dbReference>
<keyword evidence="5" id="KW-0645">Protease</keyword>
<keyword evidence="8 19" id="KW-0812">Transmembrane</keyword>
<keyword evidence="6" id="KW-0328">Glycosyltransferase</keyword>
<dbReference type="Pfam" id="PF14814">
    <property type="entry name" value="UB2H"/>
    <property type="match status" value="1"/>
</dbReference>
<dbReference type="Pfam" id="PF00912">
    <property type="entry name" value="Transgly"/>
    <property type="match status" value="1"/>
</dbReference>
<evidence type="ECO:0000256" key="18">
    <source>
        <dbReference type="SAM" id="MobiDB-lite"/>
    </source>
</evidence>
<dbReference type="GO" id="GO:0008360">
    <property type="term" value="P:regulation of cell shape"/>
    <property type="evidence" value="ECO:0007669"/>
    <property type="project" value="UniProtKB-KW"/>
</dbReference>
<evidence type="ECO:0000256" key="2">
    <source>
        <dbReference type="ARBA" id="ARBA00007090"/>
    </source>
</evidence>
<evidence type="ECO:0000256" key="13">
    <source>
        <dbReference type="ARBA" id="ARBA00023136"/>
    </source>
</evidence>
<feature type="region of interest" description="Disordered" evidence="18">
    <location>
        <begin position="797"/>
        <end position="852"/>
    </location>
</feature>
<evidence type="ECO:0000259" key="21">
    <source>
        <dbReference type="Pfam" id="PF00912"/>
    </source>
</evidence>
<dbReference type="EMBL" id="VBOZ01000008">
    <property type="protein sequence ID" value="TMQ66763.1"/>
    <property type="molecule type" value="Genomic_DNA"/>
</dbReference>
<protein>
    <submittedName>
        <fullName evidence="23">PBP1A family penicillin-binding protein</fullName>
    </submittedName>
</protein>
<evidence type="ECO:0000256" key="12">
    <source>
        <dbReference type="ARBA" id="ARBA00022989"/>
    </source>
</evidence>
<keyword evidence="9" id="KW-0378">Hydrolase</keyword>
<evidence type="ECO:0000256" key="5">
    <source>
        <dbReference type="ARBA" id="ARBA00022670"/>
    </source>
</evidence>
<keyword evidence="13 19" id="KW-0472">Membrane</keyword>
<evidence type="ECO:0000256" key="3">
    <source>
        <dbReference type="ARBA" id="ARBA00007739"/>
    </source>
</evidence>
<dbReference type="GO" id="GO:0030288">
    <property type="term" value="C:outer membrane-bounded periplasmic space"/>
    <property type="evidence" value="ECO:0007669"/>
    <property type="project" value="TreeGrafter"/>
</dbReference>
<evidence type="ECO:0000256" key="8">
    <source>
        <dbReference type="ARBA" id="ARBA00022692"/>
    </source>
</evidence>